<dbReference type="Pfam" id="PF24681">
    <property type="entry name" value="Kelch_KLHDC2_KLHL20_DRC7"/>
    <property type="match status" value="1"/>
</dbReference>
<dbReference type="Proteomes" id="UP000789508">
    <property type="component" value="Unassembled WGS sequence"/>
</dbReference>
<dbReference type="InterPro" id="IPR011043">
    <property type="entry name" value="Gal_Oxase/kelch_b-propeller"/>
</dbReference>
<keyword evidence="2" id="KW-0812">Transmembrane</keyword>
<protein>
    <submittedName>
        <fullName evidence="4">11663_t:CDS:1</fullName>
    </submittedName>
</protein>
<feature type="chain" id="PRO_5040111408" evidence="3">
    <location>
        <begin position="18"/>
        <end position="540"/>
    </location>
</feature>
<evidence type="ECO:0000313" key="4">
    <source>
        <dbReference type="EMBL" id="CAG8610452.1"/>
    </source>
</evidence>
<dbReference type="PANTHER" id="PTHR23244:SF471">
    <property type="entry name" value="GUANINE NUCLEOTIDE-BINDING PROTEIN SUBUNIT BETA 1-RELATED"/>
    <property type="match status" value="1"/>
</dbReference>
<dbReference type="SUPFAM" id="SSF50965">
    <property type="entry name" value="Galactose oxidase, central domain"/>
    <property type="match status" value="1"/>
</dbReference>
<keyword evidence="2" id="KW-0472">Membrane</keyword>
<dbReference type="Gene3D" id="1.20.5.510">
    <property type="entry name" value="Single helix bin"/>
    <property type="match status" value="1"/>
</dbReference>
<name>A0A9N9GID4_9GLOM</name>
<evidence type="ECO:0000256" key="2">
    <source>
        <dbReference type="SAM" id="Phobius"/>
    </source>
</evidence>
<feature type="signal peptide" evidence="3">
    <location>
        <begin position="1"/>
        <end position="17"/>
    </location>
</feature>
<keyword evidence="3" id="KW-0732">Signal</keyword>
<keyword evidence="2" id="KW-1133">Transmembrane helix</keyword>
<dbReference type="EMBL" id="CAJVPS010005011">
    <property type="protein sequence ID" value="CAG8610452.1"/>
    <property type="molecule type" value="Genomic_DNA"/>
</dbReference>
<sequence>MIILLPFLLANAGFTPSSRYGHIANNIGNKIYFLGGVLDDDTSISTDFFTLALEISNMNSLNFVQQNIINSPKVAFVTSVINDKNSTICVFGSPDNKTLNDGFLFNITSKSSFWQGPSTFNNPKARTMNAIADSFGNIFIFGRFTQTTIPSSQTTIPPSQQTSSQAAPSSRPEIPPLQQGSFSPPGSDTYPPPALPQWANGGSKSHLQKRMDSSTQQQFPQTHVMLIYNISTDNWSSIDDDQSELPASDFTATYIQDSNSIIYIGGKFINGTIIPMNQIWTYNISDESLTPKLATNTNNIVGRYGHSACLVQNKIIIYGGKSDEPLDPSNALVILEINGDNYILTIAPQANVLTAIPYYHTATIIDDTYMVVAFGKDGKSDKLTSNTNFISILKIVGDEYTWKIYSPKKGANIGVIVGGVIGGILAVVLLAGLAFFFYRKNDRRRRKSESFHELIASTRQLSIPQAPSSRSLTSIPQMNPIQPLQAEKSAPVMLIPPLTNLNISKLSSVESRQPLDSSSSGPSLLSIPLISTSPFYKHNE</sequence>
<accession>A0A9N9GID4</accession>
<dbReference type="AlphaFoldDB" id="A0A9N9GID4"/>
<dbReference type="OrthoDB" id="2364877at2759"/>
<dbReference type="Gene3D" id="2.120.10.80">
    <property type="entry name" value="Kelch-type beta propeller"/>
    <property type="match status" value="2"/>
</dbReference>
<evidence type="ECO:0000256" key="3">
    <source>
        <dbReference type="SAM" id="SignalP"/>
    </source>
</evidence>
<organism evidence="4 5">
    <name type="scientific">Ambispora leptoticha</name>
    <dbReference type="NCBI Taxonomy" id="144679"/>
    <lineage>
        <taxon>Eukaryota</taxon>
        <taxon>Fungi</taxon>
        <taxon>Fungi incertae sedis</taxon>
        <taxon>Mucoromycota</taxon>
        <taxon>Glomeromycotina</taxon>
        <taxon>Glomeromycetes</taxon>
        <taxon>Archaeosporales</taxon>
        <taxon>Ambisporaceae</taxon>
        <taxon>Ambispora</taxon>
    </lineage>
</organism>
<evidence type="ECO:0000313" key="5">
    <source>
        <dbReference type="Proteomes" id="UP000789508"/>
    </source>
</evidence>
<proteinExistence type="predicted"/>
<dbReference type="PANTHER" id="PTHR23244">
    <property type="entry name" value="KELCH REPEAT DOMAIN"/>
    <property type="match status" value="1"/>
</dbReference>
<comment type="caution">
    <text evidence="4">The sequence shown here is derived from an EMBL/GenBank/DDBJ whole genome shotgun (WGS) entry which is preliminary data.</text>
</comment>
<feature type="region of interest" description="Disordered" evidence="1">
    <location>
        <begin position="150"/>
        <end position="217"/>
    </location>
</feature>
<feature type="compositionally biased region" description="Low complexity" evidence="1">
    <location>
        <begin position="150"/>
        <end position="170"/>
    </location>
</feature>
<dbReference type="InterPro" id="IPR015915">
    <property type="entry name" value="Kelch-typ_b-propeller"/>
</dbReference>
<dbReference type="SUPFAM" id="SSF117281">
    <property type="entry name" value="Kelch motif"/>
    <property type="match status" value="1"/>
</dbReference>
<reference evidence="4" key="1">
    <citation type="submission" date="2021-06" db="EMBL/GenBank/DDBJ databases">
        <authorList>
            <person name="Kallberg Y."/>
            <person name="Tangrot J."/>
            <person name="Rosling A."/>
        </authorList>
    </citation>
    <scope>NUCLEOTIDE SEQUENCE</scope>
    <source>
        <strain evidence="4">FL130A</strain>
    </source>
</reference>
<evidence type="ECO:0000256" key="1">
    <source>
        <dbReference type="SAM" id="MobiDB-lite"/>
    </source>
</evidence>
<keyword evidence="5" id="KW-1185">Reference proteome</keyword>
<feature type="transmembrane region" description="Helical" evidence="2">
    <location>
        <begin position="413"/>
        <end position="438"/>
    </location>
</feature>
<gene>
    <name evidence="4" type="ORF">ALEPTO_LOCUS8538</name>
</gene>